<accession>A0A9N9B143</accession>
<comment type="caution">
    <text evidence="3">The sequence shown here is derived from an EMBL/GenBank/DDBJ whole genome shotgun (WGS) entry which is preliminary data.</text>
</comment>
<dbReference type="SUPFAM" id="SSF47769">
    <property type="entry name" value="SAM/Pointed domain"/>
    <property type="match status" value="1"/>
</dbReference>
<dbReference type="Proteomes" id="UP000789739">
    <property type="component" value="Unassembled WGS sequence"/>
</dbReference>
<gene>
    <name evidence="3" type="ORF">PBRASI_LOCUS5022</name>
</gene>
<name>A0A9N9B143_9GLOM</name>
<dbReference type="InterPro" id="IPR011009">
    <property type="entry name" value="Kinase-like_dom_sf"/>
</dbReference>
<dbReference type="EMBL" id="CAJVPI010000556">
    <property type="protein sequence ID" value="CAG8549750.1"/>
    <property type="molecule type" value="Genomic_DNA"/>
</dbReference>
<dbReference type="PROSITE" id="PS50011">
    <property type="entry name" value="PROTEIN_KINASE_DOM"/>
    <property type="match status" value="1"/>
</dbReference>
<keyword evidence="4" id="KW-1185">Reference proteome</keyword>
<dbReference type="GO" id="GO:0004672">
    <property type="term" value="F:protein kinase activity"/>
    <property type="evidence" value="ECO:0007669"/>
    <property type="project" value="InterPro"/>
</dbReference>
<feature type="region of interest" description="Disordered" evidence="1">
    <location>
        <begin position="1"/>
        <end position="20"/>
    </location>
</feature>
<evidence type="ECO:0000313" key="3">
    <source>
        <dbReference type="EMBL" id="CAG8549750.1"/>
    </source>
</evidence>
<evidence type="ECO:0000256" key="1">
    <source>
        <dbReference type="SAM" id="MobiDB-lite"/>
    </source>
</evidence>
<evidence type="ECO:0000313" key="4">
    <source>
        <dbReference type="Proteomes" id="UP000789739"/>
    </source>
</evidence>
<dbReference type="SUPFAM" id="SSF56112">
    <property type="entry name" value="Protein kinase-like (PK-like)"/>
    <property type="match status" value="1"/>
</dbReference>
<organism evidence="3 4">
    <name type="scientific">Paraglomus brasilianum</name>
    <dbReference type="NCBI Taxonomy" id="144538"/>
    <lineage>
        <taxon>Eukaryota</taxon>
        <taxon>Fungi</taxon>
        <taxon>Fungi incertae sedis</taxon>
        <taxon>Mucoromycota</taxon>
        <taxon>Glomeromycotina</taxon>
        <taxon>Glomeromycetes</taxon>
        <taxon>Paraglomerales</taxon>
        <taxon>Paraglomeraceae</taxon>
        <taxon>Paraglomus</taxon>
    </lineage>
</organism>
<protein>
    <submittedName>
        <fullName evidence="3">10365_t:CDS:1</fullName>
    </submittedName>
</protein>
<sequence length="566" mass="64681">MSDDVHMEIKASGTSSNTDLTIPGHLPGDIKRWSPTAVLQFLQANKEYYFLDDEEIKIVKRNKVAGAALLQLTKKDLERWQVPGGSAIMVTNLVEKLKENKGLVKHVIPGKIDISVSLREAFSIPLQILPSAMSLKDLATTPFATKIPIESICYKNWKGIIGDRVDDYFIDGDANRTSGWSLSYKCQAALEQNCSGSENALLSRYDHLVHDIWCELSKNLPFSFVINRNVTDNSGATVKNTRPDVVAWLNGVLIFKAEEKQFASDKAEAEQELLDKMEFWNRATYGRVPYILSYAAAENLVQFFAITKDMNKIDVSDVYDLQRFPGEFMTLVSSLNLFRIIVTLKSYLPERSAMPMYKEMRRKNNTVVTLLSDTTVLKEIRKFDEYIDFDTLKEVYETINSSPFCVYSIEGPKLGKKRKISDTGTHYSVVLTPVCYHRRPKNENELRIAITAVLKGLNQLHSRGLVHRDIRWDNILAYENRWLLADYEHAGRCEKKPLFLLDNWAPSASNGYDKRCDLYLVGRLFDDMRFELPTEARKIAKLLKNQELQNCDDALNHEWFRSVGNA</sequence>
<feature type="domain" description="Protein kinase" evidence="2">
    <location>
        <begin position="304"/>
        <end position="566"/>
    </location>
</feature>
<evidence type="ECO:0000259" key="2">
    <source>
        <dbReference type="PROSITE" id="PS50011"/>
    </source>
</evidence>
<dbReference type="OrthoDB" id="2436484at2759"/>
<dbReference type="InterPro" id="IPR013761">
    <property type="entry name" value="SAM/pointed_sf"/>
</dbReference>
<dbReference type="Pfam" id="PF00069">
    <property type="entry name" value="Pkinase"/>
    <property type="match status" value="1"/>
</dbReference>
<dbReference type="GO" id="GO:0005524">
    <property type="term" value="F:ATP binding"/>
    <property type="evidence" value="ECO:0007669"/>
    <property type="project" value="InterPro"/>
</dbReference>
<reference evidence="3" key="1">
    <citation type="submission" date="2021-06" db="EMBL/GenBank/DDBJ databases">
        <authorList>
            <person name="Kallberg Y."/>
            <person name="Tangrot J."/>
            <person name="Rosling A."/>
        </authorList>
    </citation>
    <scope>NUCLEOTIDE SEQUENCE</scope>
    <source>
        <strain evidence="3">BR232B</strain>
    </source>
</reference>
<dbReference type="Gene3D" id="1.10.150.50">
    <property type="entry name" value="Transcription Factor, Ets-1"/>
    <property type="match status" value="1"/>
</dbReference>
<dbReference type="Gene3D" id="1.10.510.10">
    <property type="entry name" value="Transferase(Phosphotransferase) domain 1"/>
    <property type="match status" value="1"/>
</dbReference>
<dbReference type="InterPro" id="IPR000719">
    <property type="entry name" value="Prot_kinase_dom"/>
</dbReference>
<proteinExistence type="predicted"/>
<dbReference type="AlphaFoldDB" id="A0A9N9B143"/>